<dbReference type="Proteomes" id="UP000199103">
    <property type="component" value="Chromosome I"/>
</dbReference>
<dbReference type="PANTHER" id="PTHR32196:SF72">
    <property type="entry name" value="RIBOSE IMPORT PERMEASE PROTEIN RBSC"/>
    <property type="match status" value="1"/>
</dbReference>
<evidence type="ECO:0000256" key="4">
    <source>
        <dbReference type="ARBA" id="ARBA00022989"/>
    </source>
</evidence>
<evidence type="ECO:0000313" key="8">
    <source>
        <dbReference type="Proteomes" id="UP000199103"/>
    </source>
</evidence>
<feature type="transmembrane region" description="Helical" evidence="6">
    <location>
        <begin position="286"/>
        <end position="306"/>
    </location>
</feature>
<feature type="transmembrane region" description="Helical" evidence="6">
    <location>
        <begin position="134"/>
        <end position="153"/>
    </location>
</feature>
<dbReference type="EMBL" id="LT629772">
    <property type="protein sequence ID" value="SDT26963.1"/>
    <property type="molecule type" value="Genomic_DNA"/>
</dbReference>
<proteinExistence type="predicted"/>
<feature type="transmembrane region" description="Helical" evidence="6">
    <location>
        <begin position="312"/>
        <end position="330"/>
    </location>
</feature>
<sequence length="336" mass="34879">MTELGVDGGARNRLAQLRQGWCTRLASLSVLLGMVVVLIMIEIARPLFLTGGNLAAIAVDATVLIVIAAGLSLVMGMRGIDLSIVAVADLSGYLAASLLLSGSSFTTAVLAALVAALLVGIINGLLAGYLGVPAIVATLAMNLLVTAAVLVLSDNGTPQQLFTAPLELVRPMLIFGSDSWGPFRLLVVVAVIVVAVIWFLSRRTVWSRRAELVNANARAADLSAAPVRATFAIGFVLSGLLAGVAGIMLTARTGLAVPGSAEPFLLEAFSAVYLGSIAAPSGRVRVLWTVVGAIFVTMLGNGLVLLGLGAEWRYVLNGMLILVALTLGLLRRRSTR</sequence>
<keyword evidence="3 6" id="KW-0812">Transmembrane</keyword>
<feature type="transmembrane region" description="Helical" evidence="6">
    <location>
        <begin position="21"/>
        <end position="41"/>
    </location>
</feature>
<feature type="transmembrane region" description="Helical" evidence="6">
    <location>
        <begin position="108"/>
        <end position="127"/>
    </location>
</feature>
<feature type="transmembrane region" description="Helical" evidence="6">
    <location>
        <begin position="181"/>
        <end position="200"/>
    </location>
</feature>
<keyword evidence="8" id="KW-1185">Reference proteome</keyword>
<feature type="transmembrane region" description="Helical" evidence="6">
    <location>
        <begin position="231"/>
        <end position="251"/>
    </location>
</feature>
<keyword evidence="5 6" id="KW-0472">Membrane</keyword>
<dbReference type="STRING" id="630515.SAMN04489812_4889"/>
<feature type="transmembrane region" description="Helical" evidence="6">
    <location>
        <begin position="263"/>
        <end position="279"/>
    </location>
</feature>
<keyword evidence="2" id="KW-1003">Cell membrane</keyword>
<organism evidence="7 8">
    <name type="scientific">Microlunatus soli</name>
    <dbReference type="NCBI Taxonomy" id="630515"/>
    <lineage>
        <taxon>Bacteria</taxon>
        <taxon>Bacillati</taxon>
        <taxon>Actinomycetota</taxon>
        <taxon>Actinomycetes</taxon>
        <taxon>Propionibacteriales</taxon>
        <taxon>Propionibacteriaceae</taxon>
        <taxon>Microlunatus</taxon>
    </lineage>
</organism>
<dbReference type="PANTHER" id="PTHR32196">
    <property type="entry name" value="ABC TRANSPORTER PERMEASE PROTEIN YPHD-RELATED-RELATED"/>
    <property type="match status" value="1"/>
</dbReference>
<feature type="transmembrane region" description="Helical" evidence="6">
    <location>
        <begin position="82"/>
        <end position="102"/>
    </location>
</feature>
<evidence type="ECO:0000313" key="7">
    <source>
        <dbReference type="EMBL" id="SDT26963.1"/>
    </source>
</evidence>
<dbReference type="Pfam" id="PF02653">
    <property type="entry name" value="BPD_transp_2"/>
    <property type="match status" value="1"/>
</dbReference>
<evidence type="ECO:0000256" key="1">
    <source>
        <dbReference type="ARBA" id="ARBA00004651"/>
    </source>
</evidence>
<reference evidence="7 8" key="1">
    <citation type="submission" date="2016-10" db="EMBL/GenBank/DDBJ databases">
        <authorList>
            <person name="de Groot N.N."/>
        </authorList>
    </citation>
    <scope>NUCLEOTIDE SEQUENCE [LARGE SCALE GENOMIC DNA]</scope>
    <source>
        <strain evidence="7 8">DSM 21800</strain>
    </source>
</reference>
<dbReference type="OrthoDB" id="9808136at2"/>
<protein>
    <submittedName>
        <fullName evidence="7">Monosaccharide ABC transporter membrane protein, CUT2 family</fullName>
    </submittedName>
</protein>
<dbReference type="GO" id="GO:0005886">
    <property type="term" value="C:plasma membrane"/>
    <property type="evidence" value="ECO:0007669"/>
    <property type="project" value="UniProtKB-SubCell"/>
</dbReference>
<feature type="transmembrane region" description="Helical" evidence="6">
    <location>
        <begin position="53"/>
        <end position="75"/>
    </location>
</feature>
<keyword evidence="4 6" id="KW-1133">Transmembrane helix</keyword>
<evidence type="ECO:0000256" key="6">
    <source>
        <dbReference type="SAM" id="Phobius"/>
    </source>
</evidence>
<gene>
    <name evidence="7" type="ORF">SAMN04489812_4889</name>
</gene>
<dbReference type="CDD" id="cd06579">
    <property type="entry name" value="TM_PBP1_transp_AraH_like"/>
    <property type="match status" value="1"/>
</dbReference>
<evidence type="ECO:0000256" key="5">
    <source>
        <dbReference type="ARBA" id="ARBA00023136"/>
    </source>
</evidence>
<dbReference type="AlphaFoldDB" id="A0A1H1YZX0"/>
<evidence type="ECO:0000256" key="2">
    <source>
        <dbReference type="ARBA" id="ARBA00022475"/>
    </source>
</evidence>
<name>A0A1H1YZX0_9ACTN</name>
<dbReference type="RefSeq" id="WP_091528357.1">
    <property type="nucleotide sequence ID" value="NZ_LT629772.1"/>
</dbReference>
<dbReference type="InterPro" id="IPR001851">
    <property type="entry name" value="ABC_transp_permease"/>
</dbReference>
<evidence type="ECO:0000256" key="3">
    <source>
        <dbReference type="ARBA" id="ARBA00022692"/>
    </source>
</evidence>
<accession>A0A1H1YZX0</accession>
<comment type="subcellular location">
    <subcellularLocation>
        <location evidence="1">Cell membrane</location>
        <topology evidence="1">Multi-pass membrane protein</topology>
    </subcellularLocation>
</comment>
<dbReference type="GO" id="GO:0022857">
    <property type="term" value="F:transmembrane transporter activity"/>
    <property type="evidence" value="ECO:0007669"/>
    <property type="project" value="InterPro"/>
</dbReference>